<evidence type="ECO:0000313" key="4">
    <source>
        <dbReference type="Proteomes" id="UP000254866"/>
    </source>
</evidence>
<organism evidence="3 4">
    <name type="scientific">Venustampulla echinocandica</name>
    <dbReference type="NCBI Taxonomy" id="2656787"/>
    <lineage>
        <taxon>Eukaryota</taxon>
        <taxon>Fungi</taxon>
        <taxon>Dikarya</taxon>
        <taxon>Ascomycota</taxon>
        <taxon>Pezizomycotina</taxon>
        <taxon>Leotiomycetes</taxon>
        <taxon>Helotiales</taxon>
        <taxon>Pleuroascaceae</taxon>
        <taxon>Venustampulla</taxon>
    </lineage>
</organism>
<feature type="compositionally biased region" description="Polar residues" evidence="1">
    <location>
        <begin position="82"/>
        <end position="98"/>
    </location>
</feature>
<dbReference type="GeneID" id="43601890"/>
<keyword evidence="4" id="KW-1185">Reference proteome</keyword>
<evidence type="ECO:0000256" key="1">
    <source>
        <dbReference type="SAM" id="MobiDB-lite"/>
    </source>
</evidence>
<dbReference type="PANTHER" id="PTHR28094:SF1">
    <property type="entry name" value="MEIOTICALLY UP-REGULATED GENE 113 PROTEIN"/>
    <property type="match status" value="1"/>
</dbReference>
<gene>
    <name evidence="3" type="ORF">BP5553_09041</name>
</gene>
<evidence type="ECO:0000259" key="2">
    <source>
        <dbReference type="Pfam" id="PF10544"/>
    </source>
</evidence>
<dbReference type="STRING" id="2656787.A0A370TDP1"/>
<reference evidence="3 4" key="1">
    <citation type="journal article" date="2018" name="IMA Fungus">
        <title>IMA Genome-F 9: Draft genome sequence of Annulohypoxylon stygium, Aspergillus mulundensis, Berkeleyomyces basicola (syn. Thielaviopsis basicola), Ceratocystis smalleyi, two Cercospora beticola strains, Coleophoma cylindrospora, Fusarium fracticaudum, Phialophora cf. hyalina, and Morchella septimelata.</title>
        <authorList>
            <person name="Wingfield B.D."/>
            <person name="Bills G.F."/>
            <person name="Dong Y."/>
            <person name="Huang W."/>
            <person name="Nel W.J."/>
            <person name="Swalarsk-Parry B.S."/>
            <person name="Vaghefi N."/>
            <person name="Wilken P.M."/>
            <person name="An Z."/>
            <person name="de Beer Z.W."/>
            <person name="De Vos L."/>
            <person name="Chen L."/>
            <person name="Duong T.A."/>
            <person name="Gao Y."/>
            <person name="Hammerbacher A."/>
            <person name="Kikkert J.R."/>
            <person name="Li Y."/>
            <person name="Li H."/>
            <person name="Li K."/>
            <person name="Li Q."/>
            <person name="Liu X."/>
            <person name="Ma X."/>
            <person name="Naidoo K."/>
            <person name="Pethybridge S.J."/>
            <person name="Sun J."/>
            <person name="Steenkamp E.T."/>
            <person name="van der Nest M.A."/>
            <person name="van Wyk S."/>
            <person name="Wingfield M.J."/>
            <person name="Xiong C."/>
            <person name="Yue Q."/>
            <person name="Zhang X."/>
        </authorList>
    </citation>
    <scope>NUCLEOTIDE SEQUENCE [LARGE SCALE GENOMIC DNA]</scope>
    <source>
        <strain evidence="3 4">BP 5553</strain>
    </source>
</reference>
<protein>
    <recommendedName>
        <fullName evidence="2">Bacteriophage T5 Orf172 DNA-binding domain-containing protein</fullName>
    </recommendedName>
</protein>
<feature type="domain" description="Bacteriophage T5 Orf172 DNA-binding" evidence="2">
    <location>
        <begin position="374"/>
        <end position="489"/>
    </location>
</feature>
<dbReference type="PANTHER" id="PTHR28094">
    <property type="entry name" value="MEIOTICALLY UP-REGULATED GENE 113 PROTEIN"/>
    <property type="match status" value="1"/>
</dbReference>
<feature type="region of interest" description="Disordered" evidence="1">
    <location>
        <begin position="355"/>
        <end position="374"/>
    </location>
</feature>
<dbReference type="RefSeq" id="XP_031866307.1">
    <property type="nucleotide sequence ID" value="XM_032017664.1"/>
</dbReference>
<name>A0A370TDP1_9HELO</name>
<comment type="caution">
    <text evidence="3">The sequence shown here is derived from an EMBL/GenBank/DDBJ whole genome shotgun (WGS) entry which is preliminary data.</text>
</comment>
<dbReference type="EMBL" id="NPIC01000010">
    <property type="protein sequence ID" value="RDL32585.1"/>
    <property type="molecule type" value="Genomic_DNA"/>
</dbReference>
<proteinExistence type="predicted"/>
<dbReference type="AlphaFoldDB" id="A0A370TDP1"/>
<accession>A0A370TDP1</accession>
<dbReference type="InterPro" id="IPR018306">
    <property type="entry name" value="Phage_T5_Orf172_DNA-bd"/>
</dbReference>
<dbReference type="InterPro" id="IPR053006">
    <property type="entry name" value="Meiosis_regulatory"/>
</dbReference>
<feature type="region of interest" description="Disordered" evidence="1">
    <location>
        <begin position="29"/>
        <end position="98"/>
    </location>
</feature>
<feature type="compositionally biased region" description="Polar residues" evidence="1">
    <location>
        <begin position="52"/>
        <end position="72"/>
    </location>
</feature>
<feature type="region of interest" description="Disordered" evidence="1">
    <location>
        <begin position="282"/>
        <end position="313"/>
    </location>
</feature>
<dbReference type="Pfam" id="PF10544">
    <property type="entry name" value="T5orf172"/>
    <property type="match status" value="1"/>
</dbReference>
<dbReference type="Proteomes" id="UP000254866">
    <property type="component" value="Unassembled WGS sequence"/>
</dbReference>
<dbReference type="OrthoDB" id="3565211at2759"/>
<sequence>METPIRPSPDSVASGSSLSSAFSDLSIFDNDSISPATPATPAMSNPGYFPSSKKTNNNSIYKLPSQKQSMAWRQTGGLYGKSASSPPTRMAQSRVSSAQAIYQNTGEQSLDDPMEDITAKLGTLTLGDNLGLSKELANSPSFKKSRKVMLRTGQVKPTLSPPIIAIDEDEHQSTHVSTSQPALSLDVTTEDGVGAKAREVQDSNTLSPDDTGHLQKVPAPPRLEGSSTARTGLHGLGFQKVLPATSIDPMGSAIKMAAESGANGDNVPSTKLLPSIEGIPENLASEEPKPQEPTPVNTTLVSPNEEPTARTPEQDLEQALEKEFPDFEPFNKIKTTGNGIKLKILEVVLNREDRRKKAKNTASPSSDSSSNPTGYIYVFTSPSTPKYMKIGKTLLDPDKRRCQWARQCKFTATRIDDPNGKKFTYYSMVERLVQLELANERRKFKCGKCKRRHIFDQRKEGGGRSEVTEHGEWYEVTPERALAVVGRWRAWATKEPYANDGTLNNVWKWKYDQAMKCVEMDWDKWARGQIRRRIPAWVRTRWLKDDDDQNVLVDWDRWVQITWGDHLSFSLYCFDAEMRIFWPKFY</sequence>
<feature type="region of interest" description="Disordered" evidence="1">
    <location>
        <begin position="199"/>
        <end position="231"/>
    </location>
</feature>
<evidence type="ECO:0000313" key="3">
    <source>
        <dbReference type="EMBL" id="RDL32585.1"/>
    </source>
</evidence>